<protein>
    <recommendedName>
        <fullName evidence="7 17">Phosphoenolpyruvate-protein phosphotransferase</fullName>
        <ecNumber evidence="6 17">2.7.3.9</ecNumber>
    </recommendedName>
    <alternativeName>
        <fullName evidence="16 17">Phosphotransferase system, enzyme I</fullName>
    </alternativeName>
</protein>
<keyword evidence="12 17" id="KW-0598">Phosphotransferase system</keyword>
<dbReference type="Gene3D" id="1.10.274.10">
    <property type="entry name" value="PtsI, HPr-binding domain"/>
    <property type="match status" value="1"/>
</dbReference>
<feature type="domain" description="PEP-utilising enzyme mobile" evidence="22">
    <location>
        <begin position="167"/>
        <end position="238"/>
    </location>
</feature>
<dbReference type="PANTHER" id="PTHR46244:SF3">
    <property type="entry name" value="PHOSPHOENOLPYRUVATE-PROTEIN PHOSPHOTRANSFERASE"/>
    <property type="match status" value="1"/>
</dbReference>
<keyword evidence="14 17" id="KW-0418">Kinase</keyword>
<evidence type="ECO:0000256" key="16">
    <source>
        <dbReference type="ARBA" id="ARBA00033235"/>
    </source>
</evidence>
<feature type="domain" description="Phosphotransferase system enzyme I N-terminal" evidence="24">
    <location>
        <begin position="25"/>
        <end position="140"/>
    </location>
</feature>
<dbReference type="Proteomes" id="UP000306985">
    <property type="component" value="Unassembled WGS sequence"/>
</dbReference>
<dbReference type="GO" id="GO:0005737">
    <property type="term" value="C:cytoplasm"/>
    <property type="evidence" value="ECO:0007669"/>
    <property type="project" value="UniProtKB-SubCell"/>
</dbReference>
<dbReference type="InterPro" id="IPR050499">
    <property type="entry name" value="PEP-utilizing_PTS_enzyme"/>
</dbReference>
<keyword evidence="15 17" id="KW-0460">Magnesium</keyword>
<evidence type="ECO:0000256" key="18">
    <source>
        <dbReference type="PIRSR" id="PIRSR000732-1"/>
    </source>
</evidence>
<evidence type="ECO:0000256" key="10">
    <source>
        <dbReference type="ARBA" id="ARBA00022597"/>
    </source>
</evidence>
<evidence type="ECO:0000259" key="24">
    <source>
        <dbReference type="Pfam" id="PF05524"/>
    </source>
</evidence>
<dbReference type="InterPro" id="IPR040442">
    <property type="entry name" value="Pyrv_kinase-like_dom_sf"/>
</dbReference>
<reference evidence="25 26" key="1">
    <citation type="submission" date="2019-05" db="EMBL/GenBank/DDBJ databases">
        <title>Nakamurella sp. N5BH11, whole genome shotgun sequence.</title>
        <authorList>
            <person name="Tuo L."/>
        </authorList>
    </citation>
    <scope>NUCLEOTIDE SEQUENCE [LARGE SCALE GENOMIC DNA]</scope>
    <source>
        <strain evidence="25 26">N5BH11</strain>
    </source>
</reference>
<dbReference type="PRINTS" id="PR01736">
    <property type="entry name" value="PHPHTRNFRASE"/>
</dbReference>
<keyword evidence="26" id="KW-1185">Reference proteome</keyword>
<keyword evidence="25" id="KW-0670">Pyruvate</keyword>
<evidence type="ECO:0000313" key="26">
    <source>
        <dbReference type="Proteomes" id="UP000306985"/>
    </source>
</evidence>
<dbReference type="InterPro" id="IPR036637">
    <property type="entry name" value="Phosphohistidine_dom_sf"/>
</dbReference>
<dbReference type="EMBL" id="SZZH01000001">
    <property type="protein sequence ID" value="TKV60996.1"/>
    <property type="molecule type" value="Genomic_DNA"/>
</dbReference>
<name>A0A4U6QLF8_9ACTN</name>
<evidence type="ECO:0000256" key="19">
    <source>
        <dbReference type="PIRSR" id="PIRSR000732-2"/>
    </source>
</evidence>
<dbReference type="EC" id="2.7.3.9" evidence="6 17"/>
<evidence type="ECO:0000259" key="22">
    <source>
        <dbReference type="Pfam" id="PF00391"/>
    </source>
</evidence>
<dbReference type="OrthoDB" id="9765468at2"/>
<dbReference type="SUPFAM" id="SSF51621">
    <property type="entry name" value="Phosphoenolpyruvate/pyruvate domain"/>
    <property type="match status" value="1"/>
</dbReference>
<evidence type="ECO:0000256" key="6">
    <source>
        <dbReference type="ARBA" id="ARBA00012232"/>
    </source>
</evidence>
<evidence type="ECO:0000256" key="14">
    <source>
        <dbReference type="ARBA" id="ARBA00022777"/>
    </source>
</evidence>
<evidence type="ECO:0000256" key="2">
    <source>
        <dbReference type="ARBA" id="ARBA00001946"/>
    </source>
</evidence>
<dbReference type="SUPFAM" id="SSF47831">
    <property type="entry name" value="Enzyme I of the PEP:sugar phosphotransferase system HPr-binding (sub)domain"/>
    <property type="match status" value="1"/>
</dbReference>
<dbReference type="RefSeq" id="WP_137448299.1">
    <property type="nucleotide sequence ID" value="NZ_SZZH01000001.1"/>
</dbReference>
<evidence type="ECO:0000256" key="1">
    <source>
        <dbReference type="ARBA" id="ARBA00000683"/>
    </source>
</evidence>
<comment type="similarity">
    <text evidence="5 17">Belongs to the PEP-utilizing enzyme family.</text>
</comment>
<evidence type="ECO:0000256" key="8">
    <source>
        <dbReference type="ARBA" id="ARBA00022448"/>
    </source>
</evidence>
<dbReference type="InterPro" id="IPR015813">
    <property type="entry name" value="Pyrv/PenolPyrv_kinase-like_dom"/>
</dbReference>
<evidence type="ECO:0000256" key="13">
    <source>
        <dbReference type="ARBA" id="ARBA00022723"/>
    </source>
</evidence>
<dbReference type="InterPro" id="IPR023151">
    <property type="entry name" value="PEP_util_CS"/>
</dbReference>
<feature type="domain" description="PEP-utilising enzyme C-terminal" evidence="23">
    <location>
        <begin position="266"/>
        <end position="540"/>
    </location>
</feature>
<evidence type="ECO:0000256" key="15">
    <source>
        <dbReference type="ARBA" id="ARBA00022842"/>
    </source>
</evidence>
<feature type="binding site" evidence="19">
    <location>
        <position position="305"/>
    </location>
    <ligand>
        <name>phosphoenolpyruvate</name>
        <dbReference type="ChEBI" id="CHEBI:58702"/>
    </ligand>
</feature>
<dbReference type="InterPro" id="IPR008279">
    <property type="entry name" value="PEP-util_enz_mobile_dom"/>
</dbReference>
<evidence type="ECO:0000256" key="17">
    <source>
        <dbReference type="PIRNR" id="PIRNR000732"/>
    </source>
</evidence>
<keyword evidence="8 17" id="KW-0813">Transport</keyword>
<comment type="catalytic activity">
    <reaction evidence="1 17">
        <text>L-histidyl-[protein] + phosphoenolpyruvate = N(pros)-phospho-L-histidyl-[protein] + pyruvate</text>
        <dbReference type="Rhea" id="RHEA:23880"/>
        <dbReference type="Rhea" id="RHEA-COMP:9745"/>
        <dbReference type="Rhea" id="RHEA-COMP:9746"/>
        <dbReference type="ChEBI" id="CHEBI:15361"/>
        <dbReference type="ChEBI" id="CHEBI:29979"/>
        <dbReference type="ChEBI" id="CHEBI:58702"/>
        <dbReference type="ChEBI" id="CHEBI:64837"/>
        <dbReference type="EC" id="2.7.3.9"/>
    </reaction>
</comment>
<feature type="binding site" evidence="19">
    <location>
        <position position="341"/>
    </location>
    <ligand>
        <name>phosphoenolpyruvate</name>
        <dbReference type="ChEBI" id="CHEBI:58702"/>
    </ligand>
</feature>
<dbReference type="PROSITE" id="PS00742">
    <property type="entry name" value="PEP_ENZYMES_2"/>
    <property type="match status" value="1"/>
</dbReference>
<organism evidence="25 26">
    <name type="scientific">Nakamurella flava</name>
    <dbReference type="NCBI Taxonomy" id="2576308"/>
    <lineage>
        <taxon>Bacteria</taxon>
        <taxon>Bacillati</taxon>
        <taxon>Actinomycetota</taxon>
        <taxon>Actinomycetes</taxon>
        <taxon>Nakamurellales</taxon>
        <taxon>Nakamurellaceae</taxon>
        <taxon>Nakamurella</taxon>
    </lineage>
</organism>
<evidence type="ECO:0000256" key="5">
    <source>
        <dbReference type="ARBA" id="ARBA00007837"/>
    </source>
</evidence>
<dbReference type="GO" id="GO:0046872">
    <property type="term" value="F:metal ion binding"/>
    <property type="evidence" value="ECO:0007669"/>
    <property type="project" value="UniProtKB-KW"/>
</dbReference>
<feature type="binding site" evidence="19">
    <location>
        <position position="464"/>
    </location>
    <ligand>
        <name>phosphoenolpyruvate</name>
        <dbReference type="ChEBI" id="CHEBI:58702"/>
    </ligand>
</feature>
<feature type="binding site" evidence="20">
    <location>
        <position position="454"/>
    </location>
    <ligand>
        <name>Mg(2+)</name>
        <dbReference type="ChEBI" id="CHEBI:18420"/>
    </ligand>
</feature>
<feature type="binding site" evidence="19">
    <location>
        <begin position="453"/>
        <end position="454"/>
    </location>
    <ligand>
        <name>phosphoenolpyruvate</name>
        <dbReference type="ChEBI" id="CHEBI:58702"/>
    </ligand>
</feature>
<evidence type="ECO:0000259" key="23">
    <source>
        <dbReference type="Pfam" id="PF02896"/>
    </source>
</evidence>
<dbReference type="PANTHER" id="PTHR46244">
    <property type="entry name" value="PHOSPHOENOLPYRUVATE-PROTEIN PHOSPHOTRANSFERASE"/>
    <property type="match status" value="1"/>
</dbReference>
<feature type="region of interest" description="Disordered" evidence="21">
    <location>
        <begin position="1"/>
        <end position="25"/>
    </location>
</feature>
<dbReference type="InterPro" id="IPR006318">
    <property type="entry name" value="PTS_EI-like"/>
</dbReference>
<comment type="cofactor">
    <cofactor evidence="2 17 20">
        <name>Mg(2+)</name>
        <dbReference type="ChEBI" id="CHEBI:18420"/>
    </cofactor>
</comment>
<dbReference type="GO" id="GO:0008965">
    <property type="term" value="F:phosphoenolpyruvate-protein phosphotransferase activity"/>
    <property type="evidence" value="ECO:0007669"/>
    <property type="project" value="UniProtKB-EC"/>
</dbReference>
<evidence type="ECO:0000256" key="21">
    <source>
        <dbReference type="SAM" id="MobiDB-lite"/>
    </source>
</evidence>
<dbReference type="SUPFAM" id="SSF52009">
    <property type="entry name" value="Phosphohistidine domain"/>
    <property type="match status" value="1"/>
</dbReference>
<dbReference type="Gene3D" id="3.50.30.10">
    <property type="entry name" value="Phosphohistidine domain"/>
    <property type="match status" value="1"/>
</dbReference>
<accession>A0A4U6QLF8</accession>
<proteinExistence type="inferred from homology"/>
<evidence type="ECO:0000313" key="25">
    <source>
        <dbReference type="EMBL" id="TKV60996.1"/>
    </source>
</evidence>
<keyword evidence="9 17" id="KW-0963">Cytoplasm</keyword>
<dbReference type="InterPro" id="IPR024692">
    <property type="entry name" value="PTS_EI"/>
</dbReference>
<dbReference type="InterPro" id="IPR000121">
    <property type="entry name" value="PEP_util_C"/>
</dbReference>
<dbReference type="Pfam" id="PF00391">
    <property type="entry name" value="PEP-utilizers"/>
    <property type="match status" value="1"/>
</dbReference>
<sequence>MTSTTAKAANSTGSDSGSAAADLSGVGVGRGSAVGTVVKLAPPVRPPADEAAPENLDESASLVKQSFDAVATELRVKAAGADPTVAAVLEATSLMAQDPGLYADVERRMKAGTGPATAVDQAVEGFCTVLESMGGYMAERVTDLRDVRDRIVAHVLGVPAPGLPTMTEPSVVVAADLAPADTATLDLDHVVAIVTELGGPTSHTAIIAAQLDLPCVVRVSGALTLSDGDVVAVDAAAGSITRDPDQALRDEVTARAHARAALKTAGSGPGRTKDGVGIQLLANVGKVEDAERAAKEDVEGVGLFRTEVLFLDSATAPSVEQQIKAYSRVFSAFGDRKVVIRTLDAGADKPLAFAPSDEEENPALGVRGLRMDKKYPQLLADQLEAIAQAAKETGTKPWVMAPMVSTVHEAESFEAQVKAQGLPVGGIMIEVPAAALRGRHLIEKVDFFSIGTNDLTQYAMATDRMAGELAELLDPWQPAVLDLIAYAGEAGQGAGKPVGVCGEAARDPLLALVLVGLGITSLSMAPNGVPAVRFALARTDLAECQAMAAAARDAVDAASARAAVEALVDPEVLLAI</sequence>
<evidence type="ECO:0000256" key="20">
    <source>
        <dbReference type="PIRSR" id="PIRSR000732-3"/>
    </source>
</evidence>
<dbReference type="InterPro" id="IPR008731">
    <property type="entry name" value="PTS_EIN"/>
</dbReference>
<evidence type="ECO:0000256" key="4">
    <source>
        <dbReference type="ARBA" id="ARBA00004496"/>
    </source>
</evidence>
<evidence type="ECO:0000256" key="9">
    <source>
        <dbReference type="ARBA" id="ARBA00022490"/>
    </source>
</evidence>
<comment type="subcellular location">
    <subcellularLocation>
        <location evidence="4 17">Cytoplasm</location>
    </subcellularLocation>
</comment>
<evidence type="ECO:0000256" key="11">
    <source>
        <dbReference type="ARBA" id="ARBA00022679"/>
    </source>
</evidence>
<keyword evidence="10 17" id="KW-0762">Sugar transport</keyword>
<dbReference type="InterPro" id="IPR036618">
    <property type="entry name" value="PtsI_HPr-bd_sf"/>
</dbReference>
<keyword evidence="11 17" id="KW-0808">Transferase</keyword>
<evidence type="ECO:0000256" key="7">
    <source>
        <dbReference type="ARBA" id="ARBA00016544"/>
    </source>
</evidence>
<dbReference type="GO" id="GO:0016301">
    <property type="term" value="F:kinase activity"/>
    <property type="evidence" value="ECO:0007669"/>
    <property type="project" value="UniProtKB-KW"/>
</dbReference>
<evidence type="ECO:0000256" key="12">
    <source>
        <dbReference type="ARBA" id="ARBA00022683"/>
    </source>
</evidence>
<dbReference type="Gene3D" id="3.20.20.60">
    <property type="entry name" value="Phosphoenolpyruvate-binding domains"/>
    <property type="match status" value="1"/>
</dbReference>
<feature type="active site" description="Proton donor" evidence="18">
    <location>
        <position position="501"/>
    </location>
</feature>
<keyword evidence="13 17" id="KW-0479">Metal-binding</keyword>
<comment type="caution">
    <text evidence="25">The sequence shown here is derived from an EMBL/GenBank/DDBJ whole genome shotgun (WGS) entry which is preliminary data.</text>
</comment>
<feature type="compositionally biased region" description="Low complexity" evidence="21">
    <location>
        <begin position="8"/>
        <end position="25"/>
    </location>
</feature>
<feature type="active site" description="Tele-phosphohistidine intermediate" evidence="18">
    <location>
        <position position="203"/>
    </location>
</feature>
<evidence type="ECO:0000256" key="3">
    <source>
        <dbReference type="ARBA" id="ARBA00002728"/>
    </source>
</evidence>
<dbReference type="AlphaFoldDB" id="A0A4U6QLF8"/>
<feature type="binding site" evidence="20">
    <location>
        <position position="430"/>
    </location>
    <ligand>
        <name>Mg(2+)</name>
        <dbReference type="ChEBI" id="CHEBI:18420"/>
    </ligand>
</feature>
<dbReference type="PIRSF" id="PIRSF000732">
    <property type="entry name" value="PTS_enzyme_I"/>
    <property type="match status" value="1"/>
</dbReference>
<dbReference type="GO" id="GO:0009401">
    <property type="term" value="P:phosphoenolpyruvate-dependent sugar phosphotransferase system"/>
    <property type="evidence" value="ECO:0007669"/>
    <property type="project" value="UniProtKB-KW"/>
</dbReference>
<dbReference type="NCBIfam" id="TIGR01417">
    <property type="entry name" value="PTS_I_fam"/>
    <property type="match status" value="1"/>
</dbReference>
<dbReference type="Pfam" id="PF02896">
    <property type="entry name" value="PEP-utilizers_C"/>
    <property type="match status" value="1"/>
</dbReference>
<dbReference type="Pfam" id="PF05524">
    <property type="entry name" value="PEP-utilisers_N"/>
    <property type="match status" value="1"/>
</dbReference>
<comment type="function">
    <text evidence="3 17">General (non sugar-specific) component of the phosphoenolpyruvate-dependent sugar phosphotransferase system (sugar PTS). This major carbohydrate active-transport system catalyzes the phosphorylation of incoming sugar substrates concomitantly with their translocation across the cell membrane. Enzyme I transfers the phosphoryl group from phosphoenolpyruvate (PEP) to the phosphoryl carrier protein (HPr).</text>
</comment>
<gene>
    <name evidence="25" type="primary">ptsP</name>
    <name evidence="25" type="ORF">FDO65_04920</name>
</gene>